<name>A0A1C3TPX2_XANCT</name>
<accession>A0A1C3TPX2</accession>
<dbReference type="SUPFAM" id="SSF52540">
    <property type="entry name" value="P-loop containing nucleoside triphosphate hydrolases"/>
    <property type="match status" value="1"/>
</dbReference>
<dbReference type="Proteomes" id="UP000093071">
    <property type="component" value="Chromosome I"/>
</dbReference>
<proteinExistence type="predicted"/>
<evidence type="ECO:0000313" key="2">
    <source>
        <dbReference type="Proteomes" id="UP000093071"/>
    </source>
</evidence>
<organism evidence="1 2">
    <name type="scientific">Xanthomonas translucens pv. translucens DSM 18974</name>
    <dbReference type="NCBI Taxonomy" id="1261556"/>
    <lineage>
        <taxon>Bacteria</taxon>
        <taxon>Pseudomonadati</taxon>
        <taxon>Pseudomonadota</taxon>
        <taxon>Gammaproteobacteria</taxon>
        <taxon>Lysobacterales</taxon>
        <taxon>Lysobacteraceae</taxon>
        <taxon>Xanthomonas</taxon>
        <taxon>Xanthomonas translucens group</taxon>
    </lineage>
</organism>
<dbReference type="Gene3D" id="3.40.50.300">
    <property type="entry name" value="P-loop containing nucleotide triphosphate hydrolases"/>
    <property type="match status" value="1"/>
</dbReference>
<gene>
    <name evidence="1" type="ORF">BN444_00834</name>
</gene>
<dbReference type="AlphaFoldDB" id="A0A1C3TPX2"/>
<dbReference type="InterPro" id="IPR027417">
    <property type="entry name" value="P-loop_NTPase"/>
</dbReference>
<sequence length="52" mass="5624">MSFVQARFHPAVARWFERRFAAPTPAQLAALPAIQAGRHTLVAAPIGSGKRP</sequence>
<protein>
    <submittedName>
        <fullName evidence="1">Uncharacterized protein</fullName>
    </submittedName>
</protein>
<dbReference type="PATRIC" id="fig|1261556.5.peg.2686"/>
<reference evidence="2" key="1">
    <citation type="submission" date="2016-07" db="EMBL/GenBank/DDBJ databases">
        <authorList>
            <person name="Jaenicke Sebastian"/>
        </authorList>
    </citation>
    <scope>NUCLEOTIDE SEQUENCE [LARGE SCALE GENOMIC DNA]</scope>
</reference>
<dbReference type="EMBL" id="LT604072">
    <property type="protein sequence ID" value="SCB05309.1"/>
    <property type="molecule type" value="Genomic_DNA"/>
</dbReference>
<evidence type="ECO:0000313" key="1">
    <source>
        <dbReference type="EMBL" id="SCB05309.1"/>
    </source>
</evidence>